<dbReference type="SMART" id="SM00091">
    <property type="entry name" value="PAS"/>
    <property type="match status" value="1"/>
</dbReference>
<dbReference type="Pfam" id="PF00512">
    <property type="entry name" value="HisKA"/>
    <property type="match status" value="1"/>
</dbReference>
<keyword evidence="6" id="KW-0902">Two-component regulatory system</keyword>
<feature type="domain" description="PAS" evidence="11">
    <location>
        <begin position="140"/>
        <end position="210"/>
    </location>
</feature>
<dbReference type="SMART" id="SM00448">
    <property type="entry name" value="REC"/>
    <property type="match status" value="1"/>
</dbReference>
<dbReference type="RefSeq" id="WP_092893393.1">
    <property type="nucleotide sequence ID" value="NZ_FOOQ01000004.1"/>
</dbReference>
<evidence type="ECO:0000313" key="13">
    <source>
        <dbReference type="Proteomes" id="UP000198876"/>
    </source>
</evidence>
<evidence type="ECO:0000256" key="5">
    <source>
        <dbReference type="ARBA" id="ARBA00022777"/>
    </source>
</evidence>
<keyword evidence="5" id="KW-0418">Kinase</keyword>
<evidence type="ECO:0000259" key="10">
    <source>
        <dbReference type="PROSITE" id="PS50110"/>
    </source>
</evidence>
<gene>
    <name evidence="12" type="ORF">SAMN04488063_3028</name>
</gene>
<dbReference type="InterPro" id="IPR050736">
    <property type="entry name" value="Sensor_HK_Regulatory"/>
</dbReference>
<dbReference type="SUPFAM" id="SSF47384">
    <property type="entry name" value="Homodimeric domain of signal transducing histidine kinase"/>
    <property type="match status" value="1"/>
</dbReference>
<dbReference type="PRINTS" id="PR00344">
    <property type="entry name" value="BCTRLSENSOR"/>
</dbReference>
<dbReference type="CDD" id="cd00075">
    <property type="entry name" value="HATPase"/>
    <property type="match status" value="1"/>
</dbReference>
<dbReference type="NCBIfam" id="TIGR00229">
    <property type="entry name" value="sensory_box"/>
    <property type="match status" value="1"/>
</dbReference>
<feature type="modified residue" description="4-aspartylphosphate" evidence="7">
    <location>
        <position position="64"/>
    </location>
</feature>
<dbReference type="Pfam" id="PF02518">
    <property type="entry name" value="HATPase_c"/>
    <property type="match status" value="1"/>
</dbReference>
<dbReference type="InterPro" id="IPR013656">
    <property type="entry name" value="PAS_4"/>
</dbReference>
<name>A0A1I2V1R7_9EURY</name>
<reference evidence="13" key="1">
    <citation type="submission" date="2016-10" db="EMBL/GenBank/DDBJ databases">
        <authorList>
            <person name="Varghese N."/>
            <person name="Submissions S."/>
        </authorList>
    </citation>
    <scope>NUCLEOTIDE SEQUENCE [LARGE SCALE GENOMIC DNA]</scope>
    <source>
        <strain evidence="13">CGMCC 1.7739</strain>
    </source>
</reference>
<dbReference type="CDD" id="cd00156">
    <property type="entry name" value="REC"/>
    <property type="match status" value="1"/>
</dbReference>
<dbReference type="InterPro" id="IPR003661">
    <property type="entry name" value="HisK_dim/P_dom"/>
</dbReference>
<dbReference type="InterPro" id="IPR000014">
    <property type="entry name" value="PAS"/>
</dbReference>
<dbReference type="CDD" id="cd00082">
    <property type="entry name" value="HisKA"/>
    <property type="match status" value="1"/>
</dbReference>
<evidence type="ECO:0000313" key="12">
    <source>
        <dbReference type="EMBL" id="SFG81161.1"/>
    </source>
</evidence>
<evidence type="ECO:0000256" key="4">
    <source>
        <dbReference type="ARBA" id="ARBA00022679"/>
    </source>
</evidence>
<feature type="domain" description="Histidine kinase" evidence="9">
    <location>
        <begin position="451"/>
        <end position="670"/>
    </location>
</feature>
<dbReference type="InterPro" id="IPR005467">
    <property type="entry name" value="His_kinase_dom"/>
</dbReference>
<dbReference type="InterPro" id="IPR001789">
    <property type="entry name" value="Sig_transdc_resp-reg_receiver"/>
</dbReference>
<accession>A0A1I2V1R7</accession>
<dbReference type="EMBL" id="FOOQ01000004">
    <property type="protein sequence ID" value="SFG81161.1"/>
    <property type="molecule type" value="Genomic_DNA"/>
</dbReference>
<dbReference type="InterPro" id="IPR004358">
    <property type="entry name" value="Sig_transdc_His_kin-like_C"/>
</dbReference>
<dbReference type="STRING" id="553467.SAMN04488063_3028"/>
<organism evidence="12 13">
    <name type="scientific">Halopelagius inordinatus</name>
    <dbReference type="NCBI Taxonomy" id="553467"/>
    <lineage>
        <taxon>Archaea</taxon>
        <taxon>Methanobacteriati</taxon>
        <taxon>Methanobacteriota</taxon>
        <taxon>Stenosarchaea group</taxon>
        <taxon>Halobacteria</taxon>
        <taxon>Halobacteriales</taxon>
        <taxon>Haloferacaceae</taxon>
    </lineage>
</organism>
<dbReference type="InterPro" id="IPR029016">
    <property type="entry name" value="GAF-like_dom_sf"/>
</dbReference>
<dbReference type="Gene3D" id="3.30.450.20">
    <property type="entry name" value="PAS domain"/>
    <property type="match status" value="1"/>
</dbReference>
<evidence type="ECO:0000256" key="2">
    <source>
        <dbReference type="ARBA" id="ARBA00012438"/>
    </source>
</evidence>
<sequence>MVSLSDSVTVLHVDDEPRLSSLVATYLEREAADVKLTVEATERPQEALSRVEDESSSVDCIVSDYEMPEMDGLSFLRAVRTVRPDLPFILYTGKGSEEVARDAFRVGATDYMQKDAGTDQYAVLANRVLNAVSRYRAQVESRRYGTVFEALDTAVYVLDGSGRFTAVDDAFVELVGYDSEAILGEHVSALTSGSDERAFSEQLDRVVSGGDSGTVQFEADVRSAGGERIRCVGTMGLRPLGGDDADGVVGTLQDVTEKRRRQETVRYRTKLKDVVLDTSTTLMSAELDEVETKVHWTLQSIGEFLDVDRCTVSRYDEDATTLQKMNEWTADGAAGQPASVAADDCPWVFDRLHQFEDARSVDGAMLPSDASGFESAFDAPDDAAFVTVPMVSNWSLSGAVTLVSENARPWPDEEVSLLRTAADMLSHTIERRRREEELRRQNERLEEFASVVSHDLRNPLNVADGFVELARETGNVAHLDRAKNALDRMNVLVNDVLELARQGRTVGDTSPVEVGHLAERAWRAVDTDDAELSVSDSLGVVSADGGRLGQAMENLFRNAVEHGPTGRQTQSGDVVERGSKSGPVTSDDTVTVSVGPLDEGLGFYVADDGPGIPESDREAVFEHGHTTCEQGSGFGLSIVESIVEAHGWNVRVTESSAGGARFEIRTTAPALEFETPVGPPEH</sequence>
<dbReference type="PROSITE" id="PS50112">
    <property type="entry name" value="PAS"/>
    <property type="match status" value="1"/>
</dbReference>
<keyword evidence="13" id="KW-1185">Reference proteome</keyword>
<dbReference type="InterPro" id="IPR003594">
    <property type="entry name" value="HATPase_dom"/>
</dbReference>
<feature type="region of interest" description="Disordered" evidence="8">
    <location>
        <begin position="562"/>
        <end position="589"/>
    </location>
</feature>
<dbReference type="Gene3D" id="3.30.565.10">
    <property type="entry name" value="Histidine kinase-like ATPase, C-terminal domain"/>
    <property type="match status" value="1"/>
</dbReference>
<evidence type="ECO:0000259" key="11">
    <source>
        <dbReference type="PROSITE" id="PS50112"/>
    </source>
</evidence>
<dbReference type="InterPro" id="IPR036890">
    <property type="entry name" value="HATPase_C_sf"/>
</dbReference>
<dbReference type="PROSITE" id="PS50109">
    <property type="entry name" value="HIS_KIN"/>
    <property type="match status" value="1"/>
</dbReference>
<protein>
    <recommendedName>
        <fullName evidence="2">histidine kinase</fullName>
        <ecNumber evidence="2">2.7.13.3</ecNumber>
    </recommendedName>
</protein>
<dbReference type="Pfam" id="PF01590">
    <property type="entry name" value="GAF"/>
    <property type="match status" value="1"/>
</dbReference>
<keyword evidence="4" id="KW-0808">Transferase</keyword>
<dbReference type="Pfam" id="PF08448">
    <property type="entry name" value="PAS_4"/>
    <property type="match status" value="1"/>
</dbReference>
<dbReference type="PANTHER" id="PTHR43711:SF1">
    <property type="entry name" value="HISTIDINE KINASE 1"/>
    <property type="match status" value="1"/>
</dbReference>
<dbReference type="InterPro" id="IPR036097">
    <property type="entry name" value="HisK_dim/P_sf"/>
</dbReference>
<evidence type="ECO:0000256" key="7">
    <source>
        <dbReference type="PROSITE-ProRule" id="PRU00169"/>
    </source>
</evidence>
<evidence type="ECO:0000256" key="3">
    <source>
        <dbReference type="ARBA" id="ARBA00022553"/>
    </source>
</evidence>
<dbReference type="SUPFAM" id="SSF55785">
    <property type="entry name" value="PYP-like sensor domain (PAS domain)"/>
    <property type="match status" value="1"/>
</dbReference>
<dbReference type="Proteomes" id="UP000198876">
    <property type="component" value="Unassembled WGS sequence"/>
</dbReference>
<dbReference type="SMART" id="SM00387">
    <property type="entry name" value="HATPase_c"/>
    <property type="match status" value="1"/>
</dbReference>
<dbReference type="SUPFAM" id="SSF52172">
    <property type="entry name" value="CheY-like"/>
    <property type="match status" value="1"/>
</dbReference>
<dbReference type="Gene3D" id="1.10.287.130">
    <property type="match status" value="1"/>
</dbReference>
<keyword evidence="3 7" id="KW-0597">Phosphoprotein</keyword>
<comment type="catalytic activity">
    <reaction evidence="1">
        <text>ATP + protein L-histidine = ADP + protein N-phospho-L-histidine.</text>
        <dbReference type="EC" id="2.7.13.3"/>
    </reaction>
</comment>
<dbReference type="InterPro" id="IPR011006">
    <property type="entry name" value="CheY-like_superfamily"/>
</dbReference>
<dbReference type="SMART" id="SM00065">
    <property type="entry name" value="GAF"/>
    <property type="match status" value="1"/>
</dbReference>
<dbReference type="Pfam" id="PF00072">
    <property type="entry name" value="Response_reg"/>
    <property type="match status" value="1"/>
</dbReference>
<dbReference type="CDD" id="cd00130">
    <property type="entry name" value="PAS"/>
    <property type="match status" value="1"/>
</dbReference>
<dbReference type="AlphaFoldDB" id="A0A1I2V1R7"/>
<evidence type="ECO:0000256" key="8">
    <source>
        <dbReference type="SAM" id="MobiDB-lite"/>
    </source>
</evidence>
<dbReference type="InterPro" id="IPR003018">
    <property type="entry name" value="GAF"/>
</dbReference>
<dbReference type="SUPFAM" id="SSF55874">
    <property type="entry name" value="ATPase domain of HSP90 chaperone/DNA topoisomerase II/histidine kinase"/>
    <property type="match status" value="1"/>
</dbReference>
<dbReference type="EC" id="2.7.13.3" evidence="2"/>
<dbReference type="InterPro" id="IPR035965">
    <property type="entry name" value="PAS-like_dom_sf"/>
</dbReference>
<dbReference type="PROSITE" id="PS50110">
    <property type="entry name" value="RESPONSE_REGULATORY"/>
    <property type="match status" value="1"/>
</dbReference>
<proteinExistence type="predicted"/>
<dbReference type="Gene3D" id="3.40.50.2300">
    <property type="match status" value="1"/>
</dbReference>
<feature type="domain" description="Response regulatory" evidence="10">
    <location>
        <begin position="9"/>
        <end position="129"/>
    </location>
</feature>
<dbReference type="GO" id="GO:0000155">
    <property type="term" value="F:phosphorelay sensor kinase activity"/>
    <property type="evidence" value="ECO:0007669"/>
    <property type="project" value="InterPro"/>
</dbReference>
<evidence type="ECO:0000256" key="6">
    <source>
        <dbReference type="ARBA" id="ARBA00023012"/>
    </source>
</evidence>
<dbReference type="SMART" id="SM00388">
    <property type="entry name" value="HisKA"/>
    <property type="match status" value="1"/>
</dbReference>
<dbReference type="Gene3D" id="3.30.450.40">
    <property type="match status" value="1"/>
</dbReference>
<evidence type="ECO:0000259" key="9">
    <source>
        <dbReference type="PROSITE" id="PS50109"/>
    </source>
</evidence>
<dbReference type="OrthoDB" id="8127at2157"/>
<evidence type="ECO:0000256" key="1">
    <source>
        <dbReference type="ARBA" id="ARBA00000085"/>
    </source>
</evidence>
<dbReference type="SUPFAM" id="SSF55781">
    <property type="entry name" value="GAF domain-like"/>
    <property type="match status" value="1"/>
</dbReference>
<dbReference type="PANTHER" id="PTHR43711">
    <property type="entry name" value="TWO-COMPONENT HISTIDINE KINASE"/>
    <property type="match status" value="1"/>
</dbReference>